<dbReference type="InterPro" id="IPR005612">
    <property type="entry name" value="CCAAT-binding_factor"/>
</dbReference>
<feature type="region of interest" description="Disordered" evidence="5">
    <location>
        <begin position="416"/>
        <end position="441"/>
    </location>
</feature>
<evidence type="ECO:0000313" key="8">
    <source>
        <dbReference type="EMBL" id="CAB3977224.1"/>
    </source>
</evidence>
<feature type="transmembrane region" description="Helical" evidence="6">
    <location>
        <begin position="349"/>
        <end position="371"/>
    </location>
</feature>
<comment type="subcellular location">
    <subcellularLocation>
        <location evidence="1">Nucleus membrane</location>
        <topology evidence="1">Multi-pass membrane protein</topology>
    </subcellularLocation>
</comment>
<keyword evidence="4 6" id="KW-1133">Transmembrane helix</keyword>
<dbReference type="OrthoDB" id="10263185at2759"/>
<dbReference type="EMBL" id="CACRXK020000037">
    <property type="protein sequence ID" value="CAB3977224.1"/>
    <property type="molecule type" value="Genomic_DNA"/>
</dbReference>
<evidence type="ECO:0000256" key="1">
    <source>
        <dbReference type="ARBA" id="ARBA00004232"/>
    </source>
</evidence>
<reference evidence="8" key="1">
    <citation type="submission" date="2020-04" db="EMBL/GenBank/DDBJ databases">
        <authorList>
            <person name="Alioto T."/>
            <person name="Alioto T."/>
            <person name="Gomez Garrido J."/>
        </authorList>
    </citation>
    <scope>NUCLEOTIDE SEQUENCE</scope>
    <source>
        <strain evidence="8">A484AB</strain>
    </source>
</reference>
<dbReference type="PANTHER" id="PTHR12455:SF0">
    <property type="entry name" value="NUCLEOLAR COMPLEX PROTEIN 4 HOMOLOG"/>
    <property type="match status" value="1"/>
</dbReference>
<dbReference type="Proteomes" id="UP001152795">
    <property type="component" value="Unassembled WGS sequence"/>
</dbReference>
<gene>
    <name evidence="8" type="ORF">PACLA_8A083435</name>
</gene>
<proteinExistence type="inferred from homology"/>
<accession>A0A7D9HAN1</accession>
<dbReference type="AlphaFoldDB" id="A0A7D9HAN1"/>
<evidence type="ECO:0000256" key="6">
    <source>
        <dbReference type="SAM" id="Phobius"/>
    </source>
</evidence>
<name>A0A7D9HAN1_PARCT</name>
<comment type="caution">
    <text evidence="8">The sequence shown here is derived from an EMBL/GenBank/DDBJ whole genome shotgun (WGS) entry which is preliminary data.</text>
</comment>
<evidence type="ECO:0000256" key="3">
    <source>
        <dbReference type="ARBA" id="ARBA00022692"/>
    </source>
</evidence>
<organism evidence="8 9">
    <name type="scientific">Paramuricea clavata</name>
    <name type="common">Red gorgonian</name>
    <name type="synonym">Violescent sea-whip</name>
    <dbReference type="NCBI Taxonomy" id="317549"/>
    <lineage>
        <taxon>Eukaryota</taxon>
        <taxon>Metazoa</taxon>
        <taxon>Cnidaria</taxon>
        <taxon>Anthozoa</taxon>
        <taxon>Octocorallia</taxon>
        <taxon>Malacalcyonacea</taxon>
        <taxon>Plexauridae</taxon>
        <taxon>Paramuricea</taxon>
    </lineage>
</organism>
<comment type="similarity">
    <text evidence="2">Belongs to the CBF/MAK21 family.</text>
</comment>
<dbReference type="GO" id="GO:0032040">
    <property type="term" value="C:small-subunit processome"/>
    <property type="evidence" value="ECO:0007669"/>
    <property type="project" value="TreeGrafter"/>
</dbReference>
<keyword evidence="9" id="KW-1185">Reference proteome</keyword>
<dbReference type="InterPro" id="IPR027193">
    <property type="entry name" value="Noc4"/>
</dbReference>
<feature type="transmembrane region" description="Helical" evidence="6">
    <location>
        <begin position="300"/>
        <end position="318"/>
    </location>
</feature>
<evidence type="ECO:0000256" key="4">
    <source>
        <dbReference type="ARBA" id="ARBA00022989"/>
    </source>
</evidence>
<evidence type="ECO:0000313" key="9">
    <source>
        <dbReference type="Proteomes" id="UP001152795"/>
    </source>
</evidence>
<sequence length="529" mass="60806">MADKNGRKVVLRGKIKEVLADRSKVNGIVDIIEGLGSKDVSVVVECVDGLCKIFSKLIQSGTCPIRKVSKVSKKKSKIPDKPEKIFEHWLSQNYTLTVNTLLVILRSPNPEVIEKVLTTLMMFLKAESQKLQENSPDFTFSNDLFLKIVSYLTDGLYSNDNVVKFFKPYLQYNDICYYMLRNLSKITSKFTDGTPTECGLHFARNVFRLLPLITIPECEEDLGNLFVILAEPVEANQPIINHNVMNLNSYKKVFTDAWMSFLSLQLDNSLYRQVLVKLEDKVIPHLIDPKILMDFLVDSYNIGGVISILALNSLFVLIHKYNLDYPDFYKKLYSLFDAEIFHLKYRARFFYLADLFLMSTHLPAYLVAAFIKRLSRLALRAPPYGVALIITFVGNLIRRHPNCKVLIHRKQEKNVQMTGEDLADQNETSPDPFKEDEPDPSQCEALQSSLWELETLRHHYYPEIKSLVELLEKPIGKNETDVSEWFESSYEALFDGECTEFTKSNAFIEYHIPKGLLSDSVNELWCTDK</sequence>
<evidence type="ECO:0000259" key="7">
    <source>
        <dbReference type="Pfam" id="PF03914"/>
    </source>
</evidence>
<keyword evidence="6" id="KW-0472">Membrane</keyword>
<dbReference type="Pfam" id="PF03914">
    <property type="entry name" value="CBF"/>
    <property type="match status" value="1"/>
</dbReference>
<dbReference type="SUPFAM" id="SSF48371">
    <property type="entry name" value="ARM repeat"/>
    <property type="match status" value="1"/>
</dbReference>
<dbReference type="PANTHER" id="PTHR12455">
    <property type="entry name" value="NUCLEOLAR COMPLEX PROTEIN 4"/>
    <property type="match status" value="1"/>
</dbReference>
<feature type="domain" description="CCAAT-binding factor" evidence="7">
    <location>
        <begin position="307"/>
        <end position="467"/>
    </location>
</feature>
<keyword evidence="3 6" id="KW-0812">Transmembrane</keyword>
<evidence type="ECO:0000256" key="2">
    <source>
        <dbReference type="ARBA" id="ARBA00007797"/>
    </source>
</evidence>
<dbReference type="GO" id="GO:0031965">
    <property type="term" value="C:nuclear membrane"/>
    <property type="evidence" value="ECO:0007669"/>
    <property type="project" value="UniProtKB-SubCell"/>
</dbReference>
<dbReference type="InterPro" id="IPR016024">
    <property type="entry name" value="ARM-type_fold"/>
</dbReference>
<dbReference type="GO" id="GO:0030692">
    <property type="term" value="C:Noc4p-Nop14p complex"/>
    <property type="evidence" value="ECO:0007669"/>
    <property type="project" value="TreeGrafter"/>
</dbReference>
<protein>
    <submittedName>
        <fullName evidence="8">Nucleolar complex 4 homolog</fullName>
    </submittedName>
</protein>
<evidence type="ECO:0000256" key="5">
    <source>
        <dbReference type="SAM" id="MobiDB-lite"/>
    </source>
</evidence>
<dbReference type="GO" id="GO:0042254">
    <property type="term" value="P:ribosome biogenesis"/>
    <property type="evidence" value="ECO:0007669"/>
    <property type="project" value="InterPro"/>
</dbReference>